<organism evidence="4 5">
    <name type="scientific">Deinococcus irradiatisoli</name>
    <dbReference type="NCBI Taxonomy" id="2202254"/>
    <lineage>
        <taxon>Bacteria</taxon>
        <taxon>Thermotogati</taxon>
        <taxon>Deinococcota</taxon>
        <taxon>Deinococci</taxon>
        <taxon>Deinococcales</taxon>
        <taxon>Deinococcaceae</taxon>
        <taxon>Deinococcus</taxon>
    </lineage>
</organism>
<dbReference type="RefSeq" id="WP_109827067.1">
    <property type="nucleotide sequence ID" value="NZ_CP029494.1"/>
</dbReference>
<dbReference type="InterPro" id="IPR052376">
    <property type="entry name" value="Oxidative_Scav/Glycosyltrans"/>
</dbReference>
<keyword evidence="4" id="KW-0238">DNA-binding</keyword>
<dbReference type="InterPro" id="IPR056003">
    <property type="entry name" value="CT398_CC_hairpin"/>
</dbReference>
<dbReference type="InterPro" id="IPR003743">
    <property type="entry name" value="Zf-RING_7"/>
</dbReference>
<keyword evidence="5" id="KW-1185">Reference proteome</keyword>
<feature type="compositionally biased region" description="Basic and acidic residues" evidence="1">
    <location>
        <begin position="75"/>
        <end position="85"/>
    </location>
</feature>
<evidence type="ECO:0000256" key="1">
    <source>
        <dbReference type="SAM" id="MobiDB-lite"/>
    </source>
</evidence>
<dbReference type="AlphaFoldDB" id="A0A2Z3JPA4"/>
<feature type="domain" description="C4-type zinc ribbon" evidence="2">
    <location>
        <begin position="201"/>
        <end position="234"/>
    </location>
</feature>
<evidence type="ECO:0000259" key="3">
    <source>
        <dbReference type="Pfam" id="PF24481"/>
    </source>
</evidence>
<dbReference type="PANTHER" id="PTHR39082:SF1">
    <property type="entry name" value="SCAVENGER RECEPTOR CLASS A MEMBER 3"/>
    <property type="match status" value="1"/>
</dbReference>
<dbReference type="Gene3D" id="1.10.287.1490">
    <property type="match status" value="1"/>
</dbReference>
<dbReference type="PANTHER" id="PTHR39082">
    <property type="entry name" value="PHOSPHOLIPASE C-BETA-2-RELATED"/>
    <property type="match status" value="1"/>
</dbReference>
<feature type="domain" description="CT398-like coiled coil hairpin" evidence="3">
    <location>
        <begin position="13"/>
        <end position="188"/>
    </location>
</feature>
<protein>
    <submittedName>
        <fullName evidence="4">DNA-binding protein</fullName>
    </submittedName>
</protein>
<dbReference type="KEGG" id="dez:DKM44_08950"/>
<proteinExistence type="predicted"/>
<feature type="region of interest" description="Disordered" evidence="1">
    <location>
        <begin position="72"/>
        <end position="91"/>
    </location>
</feature>
<evidence type="ECO:0000313" key="4">
    <source>
        <dbReference type="EMBL" id="AWN23338.1"/>
    </source>
</evidence>
<dbReference type="Pfam" id="PF02591">
    <property type="entry name" value="Zn_ribbon_9"/>
    <property type="match status" value="1"/>
</dbReference>
<sequence>MSETGQLDHLYRVQGLDLELDRLRAEEDQISDDLRAARSEQGKINNQLEDTEIELEKVERQVRQLELDLASSREQVSRNKAEQDRNATNAKLQSQYESVILQLSERVSDYEEALEPLYAQQAGLRERASTLRAEHKALRPTLGSLEDADEVRVQGLRAQGEGMRAERAELVGRTEPRLVKEYELIRKGKKGIGIVSYTAGRCQGCNVQLPVNIQQRAASGKLPPVKCPSCGRILYKG</sequence>
<evidence type="ECO:0000313" key="5">
    <source>
        <dbReference type="Proteomes" id="UP000245368"/>
    </source>
</evidence>
<dbReference type="OrthoDB" id="9795058at2"/>
<evidence type="ECO:0000259" key="2">
    <source>
        <dbReference type="Pfam" id="PF02591"/>
    </source>
</evidence>
<dbReference type="EMBL" id="CP029494">
    <property type="protein sequence ID" value="AWN23338.1"/>
    <property type="molecule type" value="Genomic_DNA"/>
</dbReference>
<name>A0A2Z3JPA4_9DEIO</name>
<dbReference type="Pfam" id="PF24481">
    <property type="entry name" value="CT398_CC"/>
    <property type="match status" value="1"/>
</dbReference>
<reference evidence="4 5" key="1">
    <citation type="submission" date="2018-05" db="EMBL/GenBank/DDBJ databases">
        <title>Complete Genome Sequence of Deinococcus sp. strain 17bor-2.</title>
        <authorList>
            <person name="Srinivasan S."/>
        </authorList>
    </citation>
    <scope>NUCLEOTIDE SEQUENCE [LARGE SCALE GENOMIC DNA]</scope>
    <source>
        <strain evidence="4 5">17bor-2</strain>
    </source>
</reference>
<gene>
    <name evidence="4" type="ORF">DKM44_08950</name>
</gene>
<dbReference type="GO" id="GO:0003677">
    <property type="term" value="F:DNA binding"/>
    <property type="evidence" value="ECO:0007669"/>
    <property type="project" value="UniProtKB-KW"/>
</dbReference>
<dbReference type="Proteomes" id="UP000245368">
    <property type="component" value="Chromosome"/>
</dbReference>
<accession>A0A2Z3JPA4</accession>